<feature type="domain" description="Sigma-54 factor interaction" evidence="6">
    <location>
        <begin position="13"/>
        <end position="183"/>
    </location>
</feature>
<dbReference type="InterPro" id="IPR058031">
    <property type="entry name" value="AAA_lid_NorR"/>
</dbReference>
<dbReference type="InterPro" id="IPR002197">
    <property type="entry name" value="HTH_Fis"/>
</dbReference>
<keyword evidence="2" id="KW-0067">ATP-binding</keyword>
<protein>
    <submittedName>
        <fullName evidence="7">Sigma 54-interacting transcriptional regulator</fullName>
    </submittedName>
</protein>
<dbReference type="RefSeq" id="WP_249324232.1">
    <property type="nucleotide sequence ID" value="NZ_JACRTK010000004.1"/>
</dbReference>
<keyword evidence="8" id="KW-1185">Reference proteome</keyword>
<dbReference type="SUPFAM" id="SSF52540">
    <property type="entry name" value="P-loop containing nucleoside triphosphate hydrolases"/>
    <property type="match status" value="1"/>
</dbReference>
<sequence>MILESVETISIFSFPISFESELFGYEEGAFTGAKSGGKAGIFEMANEGTLFLDEIGELPLHLQPKLLRVLQENTIRRIGSTNNIPIDVRLISATNRDLEEMVLDEKFRDDLFYRINIIPINLPTLEERMDDIELLTNHFIKKHSGRLNKRIDSISKEALKVLKSYSWPGNIRELENTIEYAVNMTDTNILIKDNLPNRIKNSPYSKDRDINNMVKEKEIDLIIETLDKNGWDLKGKEKTAKDLGISLRTLYRKLENRSENE</sequence>
<organism evidence="7 8">
    <name type="scientific">Wansuia hejianensis</name>
    <dbReference type="NCBI Taxonomy" id="2763667"/>
    <lineage>
        <taxon>Bacteria</taxon>
        <taxon>Bacillati</taxon>
        <taxon>Bacillota</taxon>
        <taxon>Clostridia</taxon>
        <taxon>Lachnospirales</taxon>
        <taxon>Lachnospiraceae</taxon>
        <taxon>Wansuia</taxon>
    </lineage>
</organism>
<evidence type="ECO:0000256" key="2">
    <source>
        <dbReference type="ARBA" id="ARBA00022840"/>
    </source>
</evidence>
<evidence type="ECO:0000313" key="8">
    <source>
        <dbReference type="Proteomes" id="UP000601522"/>
    </source>
</evidence>
<dbReference type="Pfam" id="PF02954">
    <property type="entry name" value="HTH_8"/>
    <property type="match status" value="1"/>
</dbReference>
<dbReference type="PANTHER" id="PTHR32071:SF57">
    <property type="entry name" value="C4-DICARBOXYLATE TRANSPORT TRANSCRIPTIONAL REGULATORY PROTEIN DCTD"/>
    <property type="match status" value="1"/>
</dbReference>
<evidence type="ECO:0000256" key="3">
    <source>
        <dbReference type="ARBA" id="ARBA00023015"/>
    </source>
</evidence>
<dbReference type="InterPro" id="IPR025943">
    <property type="entry name" value="Sigma_54_int_dom_ATP-bd_2"/>
</dbReference>
<dbReference type="PANTHER" id="PTHR32071">
    <property type="entry name" value="TRANSCRIPTIONAL REGULATORY PROTEIN"/>
    <property type="match status" value="1"/>
</dbReference>
<dbReference type="InterPro" id="IPR025944">
    <property type="entry name" value="Sigma_54_int_dom_CS"/>
</dbReference>
<evidence type="ECO:0000256" key="5">
    <source>
        <dbReference type="ARBA" id="ARBA00023163"/>
    </source>
</evidence>
<name>A0A926EZP9_9FIRM</name>
<keyword evidence="3" id="KW-0805">Transcription regulation</keyword>
<keyword evidence="5" id="KW-0804">Transcription</keyword>
<dbReference type="Gene3D" id="1.10.10.60">
    <property type="entry name" value="Homeodomain-like"/>
    <property type="match status" value="1"/>
</dbReference>
<accession>A0A926EZP9</accession>
<dbReference type="SUPFAM" id="SSF46689">
    <property type="entry name" value="Homeodomain-like"/>
    <property type="match status" value="1"/>
</dbReference>
<dbReference type="Gene3D" id="1.10.8.60">
    <property type="match status" value="1"/>
</dbReference>
<evidence type="ECO:0000256" key="4">
    <source>
        <dbReference type="ARBA" id="ARBA00023125"/>
    </source>
</evidence>
<dbReference type="PROSITE" id="PS00688">
    <property type="entry name" value="SIGMA54_INTERACT_3"/>
    <property type="match status" value="1"/>
</dbReference>
<dbReference type="InterPro" id="IPR027417">
    <property type="entry name" value="P-loop_NTPase"/>
</dbReference>
<dbReference type="EMBL" id="JACRTK010000004">
    <property type="protein sequence ID" value="MBC8591365.1"/>
    <property type="molecule type" value="Genomic_DNA"/>
</dbReference>
<proteinExistence type="predicted"/>
<gene>
    <name evidence="7" type="ORF">H8689_09610</name>
</gene>
<evidence type="ECO:0000256" key="1">
    <source>
        <dbReference type="ARBA" id="ARBA00022741"/>
    </source>
</evidence>
<keyword evidence="4" id="KW-0238">DNA-binding</keyword>
<dbReference type="Proteomes" id="UP000601522">
    <property type="component" value="Unassembled WGS sequence"/>
</dbReference>
<dbReference type="GO" id="GO:0043565">
    <property type="term" value="F:sequence-specific DNA binding"/>
    <property type="evidence" value="ECO:0007669"/>
    <property type="project" value="InterPro"/>
</dbReference>
<dbReference type="PROSITE" id="PS50045">
    <property type="entry name" value="SIGMA54_INTERACT_4"/>
    <property type="match status" value="1"/>
</dbReference>
<dbReference type="Pfam" id="PF25601">
    <property type="entry name" value="AAA_lid_14"/>
    <property type="match status" value="1"/>
</dbReference>
<evidence type="ECO:0000313" key="7">
    <source>
        <dbReference type="EMBL" id="MBC8591365.1"/>
    </source>
</evidence>
<keyword evidence="1" id="KW-0547">Nucleotide-binding</keyword>
<dbReference type="Pfam" id="PF00158">
    <property type="entry name" value="Sigma54_activat"/>
    <property type="match status" value="1"/>
</dbReference>
<dbReference type="InterPro" id="IPR002078">
    <property type="entry name" value="Sigma_54_int"/>
</dbReference>
<dbReference type="AlphaFoldDB" id="A0A926EZP9"/>
<dbReference type="CDD" id="cd00009">
    <property type="entry name" value="AAA"/>
    <property type="match status" value="1"/>
</dbReference>
<evidence type="ECO:0000259" key="6">
    <source>
        <dbReference type="PROSITE" id="PS50045"/>
    </source>
</evidence>
<comment type="caution">
    <text evidence="7">The sequence shown here is derived from an EMBL/GenBank/DDBJ whole genome shotgun (WGS) entry which is preliminary data.</text>
</comment>
<dbReference type="InterPro" id="IPR009057">
    <property type="entry name" value="Homeodomain-like_sf"/>
</dbReference>
<dbReference type="GO" id="GO:0006355">
    <property type="term" value="P:regulation of DNA-templated transcription"/>
    <property type="evidence" value="ECO:0007669"/>
    <property type="project" value="InterPro"/>
</dbReference>
<dbReference type="Gene3D" id="3.40.50.300">
    <property type="entry name" value="P-loop containing nucleotide triphosphate hydrolases"/>
    <property type="match status" value="1"/>
</dbReference>
<dbReference type="GO" id="GO:0005524">
    <property type="term" value="F:ATP binding"/>
    <property type="evidence" value="ECO:0007669"/>
    <property type="project" value="UniProtKB-KW"/>
</dbReference>
<dbReference type="PROSITE" id="PS00676">
    <property type="entry name" value="SIGMA54_INTERACT_2"/>
    <property type="match status" value="1"/>
</dbReference>
<reference evidence="7 8" key="1">
    <citation type="submission" date="2020-08" db="EMBL/GenBank/DDBJ databases">
        <title>Genome public.</title>
        <authorList>
            <person name="Liu C."/>
            <person name="Sun Q."/>
        </authorList>
    </citation>
    <scope>NUCLEOTIDE SEQUENCE [LARGE SCALE GENOMIC DNA]</scope>
    <source>
        <strain evidence="7 8">NSJ-26</strain>
    </source>
</reference>